<dbReference type="AlphaFoldDB" id="A0A0M8JPX3"/>
<dbReference type="Proteomes" id="UP000050501">
    <property type="component" value="Unassembled WGS sequence"/>
</dbReference>
<protein>
    <recommendedName>
        <fullName evidence="5">CAAX protease self-immunity</fullName>
    </recommendedName>
</protein>
<dbReference type="OrthoDB" id="8482048at2"/>
<gene>
    <name evidence="3" type="ORF">ADN01_01045</name>
    <name evidence="2" type="ORF">LSAC_03031</name>
</gene>
<reference evidence="2" key="1">
    <citation type="journal article" date="2015" name="Genome Announc.">
        <title>Draft Genome Sequences of Anaerolinea thermolimosa IMO-1, Bellilinea caldifistulae GOMI-1, Leptolinea tardivitalis YMTK-2, Levilinea saccharolytica KIBI-1, Longilinea arvoryzae KOME-1, Previously Described as Members of the Class Anaerolineae (Chloroflexi).</title>
        <authorList>
            <person name="Matsuura N."/>
            <person name="Tourlousse M.D."/>
            <person name="Ohashi A."/>
            <person name="Hugenholtz P."/>
            <person name="Sekiguchi Y."/>
        </authorList>
    </citation>
    <scope>NUCLEOTIDE SEQUENCE</scope>
    <source>
        <strain evidence="2">KIBI-1</strain>
    </source>
</reference>
<dbReference type="EMBL" id="DF967975">
    <property type="protein sequence ID" value="GAP19132.1"/>
    <property type="molecule type" value="Genomic_DNA"/>
</dbReference>
<dbReference type="STRING" id="229921.ADN01_01045"/>
<keyword evidence="1" id="KW-0812">Transmembrane</keyword>
<evidence type="ECO:0000313" key="3">
    <source>
        <dbReference type="EMBL" id="KPL91540.1"/>
    </source>
</evidence>
<evidence type="ECO:0000313" key="4">
    <source>
        <dbReference type="Proteomes" id="UP000050501"/>
    </source>
</evidence>
<dbReference type="EMBL" id="LGCM01000003">
    <property type="protein sequence ID" value="KPL91540.1"/>
    <property type="molecule type" value="Genomic_DNA"/>
</dbReference>
<evidence type="ECO:0000313" key="2">
    <source>
        <dbReference type="EMBL" id="GAP19132.1"/>
    </source>
</evidence>
<feature type="transmembrane region" description="Helical" evidence="1">
    <location>
        <begin position="194"/>
        <end position="212"/>
    </location>
</feature>
<feature type="transmembrane region" description="Helical" evidence="1">
    <location>
        <begin position="89"/>
        <end position="111"/>
    </location>
</feature>
<name>A0A0M8JPX3_9CHLR</name>
<feature type="transmembrane region" description="Helical" evidence="1">
    <location>
        <begin position="219"/>
        <end position="239"/>
    </location>
</feature>
<evidence type="ECO:0008006" key="5">
    <source>
        <dbReference type="Google" id="ProtNLM"/>
    </source>
</evidence>
<keyword evidence="1" id="KW-1133">Transmembrane helix</keyword>
<feature type="transmembrane region" description="Helical" evidence="1">
    <location>
        <begin position="168"/>
        <end position="188"/>
    </location>
</feature>
<dbReference type="RefSeq" id="WP_062419439.1">
    <property type="nucleotide sequence ID" value="NZ_BBXZ01000159.1"/>
</dbReference>
<reference evidence="3 4" key="2">
    <citation type="submission" date="2015-07" db="EMBL/GenBank/DDBJ databases">
        <title>Genome sequence of Levilinea saccharolytica DSM 16555.</title>
        <authorList>
            <person name="Hemp J."/>
            <person name="Ward L.M."/>
            <person name="Pace L.A."/>
            <person name="Fischer W.W."/>
        </authorList>
    </citation>
    <scope>NUCLEOTIDE SEQUENCE [LARGE SCALE GENOMIC DNA]</scope>
    <source>
        <strain evidence="3 4">KIBI-1</strain>
    </source>
</reference>
<evidence type="ECO:0000256" key="1">
    <source>
        <dbReference type="SAM" id="Phobius"/>
    </source>
</evidence>
<organism evidence="2">
    <name type="scientific">Levilinea saccharolytica</name>
    <dbReference type="NCBI Taxonomy" id="229921"/>
    <lineage>
        <taxon>Bacteria</taxon>
        <taxon>Bacillati</taxon>
        <taxon>Chloroflexota</taxon>
        <taxon>Anaerolineae</taxon>
        <taxon>Anaerolineales</taxon>
        <taxon>Anaerolineaceae</taxon>
        <taxon>Levilinea</taxon>
    </lineage>
</organism>
<keyword evidence="1" id="KW-0472">Membrane</keyword>
<sequence>MNPTTNKMAPWILLLSRTVLFALFQVMIAAALALSGSAAPWRASAGWWMISALLTNLVSIALLTWCFRQEKQRFFNYIPPVRKTFWKDLGLTLLLMAALMPLTVLPNQWLATWLFGSPETANAILFQPLPLWAGLVSLLFPLTIAFAELPTYFGYVMPRLEKQLGSGWAAWALASFFLALQHTTLPLVLDWRFIVWRLGMFLPLAFLMGLSLKLRPQMFPYLMVCHALLDLTTVVMLLAL</sequence>
<feature type="transmembrane region" description="Helical" evidence="1">
    <location>
        <begin position="131"/>
        <end position="156"/>
    </location>
</feature>
<feature type="transmembrane region" description="Helical" evidence="1">
    <location>
        <begin position="45"/>
        <end position="68"/>
    </location>
</feature>
<keyword evidence="4" id="KW-1185">Reference proteome</keyword>
<proteinExistence type="predicted"/>
<accession>A0A0M8JPX3</accession>